<dbReference type="PANTHER" id="PTHR33090">
    <property type="entry name" value="DUF3774 DOMAIN PROTEIN-RELATED"/>
    <property type="match status" value="1"/>
</dbReference>
<comment type="caution">
    <text evidence="1">The sequence shown here is derived from an EMBL/GenBank/DDBJ whole genome shotgun (WGS) entry which is preliminary data.</text>
</comment>
<dbReference type="InterPro" id="IPR022251">
    <property type="entry name" value="DUF3774_wound-induced"/>
</dbReference>
<protein>
    <submittedName>
        <fullName evidence="1">Uncharacterized protein</fullName>
    </submittedName>
</protein>
<sequence length="80" mass="8836">MKLIDKACVAITLGAALGLKDQVVKPNSPVLVRNWTAIRSSAQVRVLPGSLMENRILDEKRKASEESLRMVVYLSCWGPN</sequence>
<dbReference type="Proteomes" id="UP000607653">
    <property type="component" value="Unassembled WGS sequence"/>
</dbReference>
<evidence type="ECO:0000313" key="1">
    <source>
        <dbReference type="EMBL" id="DAD23069.1"/>
    </source>
</evidence>
<proteinExistence type="predicted"/>
<accession>A0A822XVE8</accession>
<evidence type="ECO:0000313" key="2">
    <source>
        <dbReference type="Proteomes" id="UP000607653"/>
    </source>
</evidence>
<dbReference type="EMBL" id="DUZY01000001">
    <property type="protein sequence ID" value="DAD23069.1"/>
    <property type="molecule type" value="Genomic_DNA"/>
</dbReference>
<name>A0A822XVE8_NELNU</name>
<organism evidence="1 2">
    <name type="scientific">Nelumbo nucifera</name>
    <name type="common">Sacred lotus</name>
    <dbReference type="NCBI Taxonomy" id="4432"/>
    <lineage>
        <taxon>Eukaryota</taxon>
        <taxon>Viridiplantae</taxon>
        <taxon>Streptophyta</taxon>
        <taxon>Embryophyta</taxon>
        <taxon>Tracheophyta</taxon>
        <taxon>Spermatophyta</taxon>
        <taxon>Magnoliopsida</taxon>
        <taxon>Proteales</taxon>
        <taxon>Nelumbonaceae</taxon>
        <taxon>Nelumbo</taxon>
    </lineage>
</organism>
<keyword evidence="2" id="KW-1185">Reference proteome</keyword>
<dbReference type="AlphaFoldDB" id="A0A822XVE8"/>
<gene>
    <name evidence="1" type="ORF">HUJ06_024532</name>
</gene>
<reference evidence="1 2" key="1">
    <citation type="journal article" date="2020" name="Mol. Biol. Evol.">
        <title>Distinct Expression and Methylation Patterns for Genes with Different Fates following a Single Whole-Genome Duplication in Flowering Plants.</title>
        <authorList>
            <person name="Shi T."/>
            <person name="Rahmani R.S."/>
            <person name="Gugger P.F."/>
            <person name="Wang M."/>
            <person name="Li H."/>
            <person name="Zhang Y."/>
            <person name="Li Z."/>
            <person name="Wang Q."/>
            <person name="Van de Peer Y."/>
            <person name="Marchal K."/>
            <person name="Chen J."/>
        </authorList>
    </citation>
    <scope>NUCLEOTIDE SEQUENCE [LARGE SCALE GENOMIC DNA]</scope>
    <source>
        <tissue evidence="1">Leaf</tissue>
    </source>
</reference>
<dbReference type="Pfam" id="PF12609">
    <property type="entry name" value="DUF3774"/>
    <property type="match status" value="1"/>
</dbReference>